<dbReference type="Proteomes" id="UP000635902">
    <property type="component" value="Unassembled WGS sequence"/>
</dbReference>
<dbReference type="InterPro" id="IPR034683">
    <property type="entry name" value="IspD/TarI"/>
</dbReference>
<dbReference type="CDD" id="cd02516">
    <property type="entry name" value="CDP-ME_synthetase"/>
    <property type="match status" value="1"/>
</dbReference>
<dbReference type="SUPFAM" id="SSF53448">
    <property type="entry name" value="Nucleotide-diphospho-sugar transferases"/>
    <property type="match status" value="1"/>
</dbReference>
<reference evidence="4 5" key="1">
    <citation type="submission" date="2020-10" db="EMBL/GenBank/DDBJ databases">
        <title>Novel species in genus Corynebacterium.</title>
        <authorList>
            <person name="Zhang G."/>
        </authorList>
    </citation>
    <scope>NUCLEOTIDE SEQUENCE [LARGE SCALE GENOMIC DNA]</scope>
    <source>
        <strain evidence="4 5">DSM 45110</strain>
    </source>
</reference>
<dbReference type="PANTHER" id="PTHR32125:SF4">
    <property type="entry name" value="2-C-METHYL-D-ERYTHRITOL 4-PHOSPHATE CYTIDYLYLTRANSFERASE, CHLOROPLASTIC"/>
    <property type="match status" value="1"/>
</dbReference>
<organism evidence="4 5">
    <name type="scientific">Corynebacterium suicordis DSM 45110</name>
    <dbReference type="NCBI Taxonomy" id="1121369"/>
    <lineage>
        <taxon>Bacteria</taxon>
        <taxon>Bacillati</taxon>
        <taxon>Actinomycetota</taxon>
        <taxon>Actinomycetes</taxon>
        <taxon>Mycobacteriales</taxon>
        <taxon>Corynebacteriaceae</taxon>
        <taxon>Corynebacterium</taxon>
    </lineage>
</organism>
<feature type="site" description="Transition state stabilizer" evidence="3">
    <location>
        <position position="16"/>
    </location>
</feature>
<evidence type="ECO:0000256" key="3">
    <source>
        <dbReference type="HAMAP-Rule" id="MF_00108"/>
    </source>
</evidence>
<feature type="site" description="Transition state stabilizer" evidence="3">
    <location>
        <position position="23"/>
    </location>
</feature>
<keyword evidence="5" id="KW-1185">Reference proteome</keyword>
<comment type="pathway">
    <text evidence="3">Isoprenoid biosynthesis; isopentenyl diphosphate biosynthesis via DXP pathway; isopentenyl diphosphate from 1-deoxy-D-xylulose 5-phosphate: step 2/6.</text>
</comment>
<keyword evidence="2 3" id="KW-0548">Nucleotidyltransferase</keyword>
<keyword evidence="1 3" id="KW-0808">Transferase</keyword>
<dbReference type="InterPro" id="IPR001228">
    <property type="entry name" value="IspD"/>
</dbReference>
<evidence type="ECO:0000313" key="5">
    <source>
        <dbReference type="Proteomes" id="UP000635902"/>
    </source>
</evidence>
<protein>
    <recommendedName>
        <fullName evidence="3">2-C-methyl-D-erythritol 4-phosphate cytidylyltransferase</fullName>
        <ecNumber evidence="3">2.7.7.60</ecNumber>
    </recommendedName>
    <alternativeName>
        <fullName evidence="3">4-diphosphocytidyl-2C-methyl-D-erythritol synthase</fullName>
    </alternativeName>
    <alternativeName>
        <fullName evidence="3">MEP cytidylyltransferase</fullName>
        <shortName evidence="3">MCT</shortName>
    </alternativeName>
</protein>
<feature type="site" description="Positions MEP for the nucleophilic attack" evidence="3">
    <location>
        <position position="178"/>
    </location>
</feature>
<name>A0ABR9ZL45_9CORY</name>
<comment type="similarity">
    <text evidence="3">Belongs to the IspD/TarI cytidylyltransferase family. IspD subfamily.</text>
</comment>
<evidence type="ECO:0000256" key="2">
    <source>
        <dbReference type="ARBA" id="ARBA00022695"/>
    </source>
</evidence>
<dbReference type="InterPro" id="IPR050088">
    <property type="entry name" value="IspD/TarI_cytidylyltransf_bact"/>
</dbReference>
<dbReference type="Pfam" id="PF01128">
    <property type="entry name" value="IspD"/>
    <property type="match status" value="1"/>
</dbReference>
<dbReference type="HAMAP" id="MF_00108">
    <property type="entry name" value="IspD"/>
    <property type="match status" value="1"/>
</dbReference>
<dbReference type="GO" id="GO:0050518">
    <property type="term" value="F:2-C-methyl-D-erythritol 4-phosphate cytidylyltransferase activity"/>
    <property type="evidence" value="ECO:0007669"/>
    <property type="project" value="UniProtKB-EC"/>
</dbReference>
<feature type="site" description="Positions MEP for the nucleophilic attack" evidence="3">
    <location>
        <position position="250"/>
    </location>
</feature>
<comment type="catalytic activity">
    <reaction evidence="3">
        <text>2-C-methyl-D-erythritol 4-phosphate + CTP + H(+) = 4-CDP-2-C-methyl-D-erythritol + diphosphate</text>
        <dbReference type="Rhea" id="RHEA:13429"/>
        <dbReference type="ChEBI" id="CHEBI:15378"/>
        <dbReference type="ChEBI" id="CHEBI:33019"/>
        <dbReference type="ChEBI" id="CHEBI:37563"/>
        <dbReference type="ChEBI" id="CHEBI:57823"/>
        <dbReference type="ChEBI" id="CHEBI:58262"/>
        <dbReference type="EC" id="2.7.7.60"/>
    </reaction>
</comment>
<dbReference type="RefSeq" id="WP_194557049.1">
    <property type="nucleotide sequence ID" value="NZ_JADKMY010000003.1"/>
</dbReference>
<accession>A0ABR9ZL45</accession>
<comment type="caution">
    <text evidence="4">The sequence shown here is derived from an EMBL/GenBank/DDBJ whole genome shotgun (WGS) entry which is preliminary data.</text>
</comment>
<dbReference type="Gene3D" id="3.90.550.10">
    <property type="entry name" value="Spore Coat Polysaccharide Biosynthesis Protein SpsA, Chain A"/>
    <property type="match status" value="1"/>
</dbReference>
<comment type="function">
    <text evidence="3">Catalyzes the formation of 4-diphosphocytidyl-2-C-methyl-D-erythritol from CTP and 2-C-methyl-D-erythritol 4-phosphate (MEP).</text>
</comment>
<sequence length="271" mass="28781">MDQAYALLAAAGSGTRLGFAKPKAFVELGGRTLLERALDGLAASEAISHTIVLVSAEMREEAEDLINAEANRAAWAGMGVSVALGGGERMDSVFAGLEELINRQVPEDAVVAVHDAARCLTPPSMIRRVVDSARHGITHSLYSGSIPVVPVVDTIKVVEQATSGPADGEILLEQTPAREHLRAAQTPQVFALGELIEANQQYLRTVEISSAHASRMGGTQPLQAATDDASLMELAGKRVTAVEGDLLAMKITTALDYRIAQMLLDEQTEEE</sequence>
<evidence type="ECO:0000313" key="4">
    <source>
        <dbReference type="EMBL" id="MBF4554151.1"/>
    </source>
</evidence>
<dbReference type="EMBL" id="JADKMY010000003">
    <property type="protein sequence ID" value="MBF4554151.1"/>
    <property type="molecule type" value="Genomic_DNA"/>
</dbReference>
<dbReference type="PANTHER" id="PTHR32125">
    <property type="entry name" value="2-C-METHYL-D-ERYTHRITOL 4-PHOSPHATE CYTIDYLYLTRANSFERASE, CHLOROPLASTIC"/>
    <property type="match status" value="1"/>
</dbReference>
<evidence type="ECO:0000256" key="1">
    <source>
        <dbReference type="ARBA" id="ARBA00022679"/>
    </source>
</evidence>
<dbReference type="EC" id="2.7.7.60" evidence="3"/>
<proteinExistence type="inferred from homology"/>
<dbReference type="InterPro" id="IPR029044">
    <property type="entry name" value="Nucleotide-diphossugar_trans"/>
</dbReference>
<gene>
    <name evidence="3" type="primary">ispD</name>
    <name evidence="4" type="ORF">IRY30_08740</name>
</gene>
<keyword evidence="3" id="KW-0414">Isoprene biosynthesis</keyword>